<evidence type="ECO:0000313" key="1">
    <source>
        <dbReference type="EMBL" id="GBP45059.1"/>
    </source>
</evidence>
<organism evidence="1 2">
    <name type="scientific">Eumeta variegata</name>
    <name type="common">Bagworm moth</name>
    <name type="synonym">Eumeta japonica</name>
    <dbReference type="NCBI Taxonomy" id="151549"/>
    <lineage>
        <taxon>Eukaryota</taxon>
        <taxon>Metazoa</taxon>
        <taxon>Ecdysozoa</taxon>
        <taxon>Arthropoda</taxon>
        <taxon>Hexapoda</taxon>
        <taxon>Insecta</taxon>
        <taxon>Pterygota</taxon>
        <taxon>Neoptera</taxon>
        <taxon>Endopterygota</taxon>
        <taxon>Lepidoptera</taxon>
        <taxon>Glossata</taxon>
        <taxon>Ditrysia</taxon>
        <taxon>Tineoidea</taxon>
        <taxon>Psychidae</taxon>
        <taxon>Oiketicinae</taxon>
        <taxon>Eumeta</taxon>
    </lineage>
</organism>
<dbReference type="AlphaFoldDB" id="A0A4C1W3I1"/>
<evidence type="ECO:0000313" key="2">
    <source>
        <dbReference type="Proteomes" id="UP000299102"/>
    </source>
</evidence>
<dbReference type="Proteomes" id="UP000299102">
    <property type="component" value="Unassembled WGS sequence"/>
</dbReference>
<protein>
    <submittedName>
        <fullName evidence="1">Uncharacterized protein</fullName>
    </submittedName>
</protein>
<dbReference type="EMBL" id="BGZK01000463">
    <property type="protein sequence ID" value="GBP45059.1"/>
    <property type="molecule type" value="Genomic_DNA"/>
</dbReference>
<gene>
    <name evidence="1" type="ORF">EVAR_23535_1</name>
</gene>
<name>A0A4C1W3I1_EUMVA</name>
<reference evidence="1 2" key="1">
    <citation type="journal article" date="2019" name="Commun. Biol.">
        <title>The bagworm genome reveals a unique fibroin gene that provides high tensile strength.</title>
        <authorList>
            <person name="Kono N."/>
            <person name="Nakamura H."/>
            <person name="Ohtoshi R."/>
            <person name="Tomita M."/>
            <person name="Numata K."/>
            <person name="Arakawa K."/>
        </authorList>
    </citation>
    <scope>NUCLEOTIDE SEQUENCE [LARGE SCALE GENOMIC DNA]</scope>
</reference>
<proteinExistence type="predicted"/>
<comment type="caution">
    <text evidence="1">The sequence shown here is derived from an EMBL/GenBank/DDBJ whole genome shotgun (WGS) entry which is preliminary data.</text>
</comment>
<sequence length="141" mass="15443">MYNENTFMPKQNSRRYTQLTQIRSVWAERHRRSAARLRRGAGAGKQLKNSEEQSVHSGLFILSPPIIELADIEAPRLGKRGGGVQKSLILMCRGASGTSGNVPGEMHPQKLGGATATPARTNHCSIILSRFEIVCSISLMV</sequence>
<accession>A0A4C1W3I1</accession>
<keyword evidence="2" id="KW-1185">Reference proteome</keyword>